<keyword evidence="2" id="KW-0436">Ligase</keyword>
<dbReference type="Pfam" id="PF00501">
    <property type="entry name" value="AMP-binding"/>
    <property type="match status" value="1"/>
</dbReference>
<accession>F0Y7R4</accession>
<keyword evidence="7" id="KW-1185">Reference proteome</keyword>
<dbReference type="GO" id="GO:0006631">
    <property type="term" value="P:fatty acid metabolic process"/>
    <property type="evidence" value="ECO:0007669"/>
    <property type="project" value="TreeGrafter"/>
</dbReference>
<proteinExistence type="inferred from homology"/>
<evidence type="ECO:0000256" key="2">
    <source>
        <dbReference type="ARBA" id="ARBA00022598"/>
    </source>
</evidence>
<dbReference type="RefSeq" id="XP_009036492.1">
    <property type="nucleotide sequence ID" value="XM_009038244.1"/>
</dbReference>
<dbReference type="InterPro" id="IPR000873">
    <property type="entry name" value="AMP-dep_synth/lig_dom"/>
</dbReference>
<evidence type="ECO:0000313" key="6">
    <source>
        <dbReference type="EMBL" id="EGB08479.1"/>
    </source>
</evidence>
<sequence length="1121" mass="116398">MNDEKCLAPPPEERCSTTALAHASIFAAIAGAGAPTAVALRGGGGEAHLAPLTYGGLAAFGARAGAALYACAAYDASRGEPPRLATLLRNSAAAAVAFVCLAERWTLAPLNAAIGRAELAFELDDLPAHAVVLDDAVAPAWAADECGKRAVPTFAFAPDRKTVGAFALAPRAPAPPFAGAPASLDTVALLLHTSGTTSKPKLVPLTHGRVLAGATSIGATLDLRPDDACVNVMPLFHIHGLSVNILATLLRGASVACELALDPARFLDLARGRTAAPPASWYSAVPTLHFALAHVAEPGGPLHDGAPLPRLEVARSCSAALPPSLSERLEAALAPAKALPTYAMTESMPICSSTAPRRGGRYDDAALAAVGFAAGPDVAVVEIDGDAPAAPGDVGEVCVRGACVTGGYELRPWQPSDPNVAAFVRGGAGERCWLRTGDRGLLEPGGGRGPRLRLVGRSKEIVNRGGEKISPLAVEDVLLRHAAVREVACFAAPHAQLGEVVGALVVLEAGRQSTHEALRHWCVAGVGDALALDDKWAPALTVFSARVPKGPTGKPLRIKLAQRLGVEALDQLRAATPVSFDVGPDAFLDAATPVSLRSSAPAFFAAAAASSGKRDADSSPEAVDDSMALFAKGGGPAGPPKPSAAAMQGHVYFVAMLGILLTHGSLPLDHIASPARPRNWAGMRQLRANIGAGYGIALFFAVAGAGDARNFERHGRRERQTAREVLKPLAVVYGAMILLDASSHVVYESLRRNFGWGWAEAQKAPWPLRPNLNRTKWFVAMLALARLLGRRVRALPRESALRRCVPVVALVVHVGQVALAPLGGVEVPGSGLGLLYYERVTAAGWYFFGPCLLPAGALTPACSAFGDDAAAGVTFEVDPFLLRCARGLKAAARRLRRPSSKVRDEPRARDEPDEDDAGVALSPAAARHAAAAVIAARLLASASGLGYGDDRRDAPRAVGSPGAASLVVCGLRAYCDGGFVGDLNSAALAFAVLLAQALFSGAYIAATAYVTPATPSAWSRAGNLCLFCFMWHRAFLPPLDALADRVQRDTGLDALVLLPLYAAFQAFLSQPFPPLSALRDKVRRYRAPARAGGLGLGDLLHPLPVWIVACAVAAGAYLGKL</sequence>
<dbReference type="Pfam" id="PF13193">
    <property type="entry name" value="AMP-binding_C"/>
    <property type="match status" value="1"/>
</dbReference>
<gene>
    <name evidence="6" type="ORF">AURANDRAFT_63774</name>
</gene>
<evidence type="ECO:0000259" key="4">
    <source>
        <dbReference type="Pfam" id="PF00501"/>
    </source>
</evidence>
<dbReference type="Gene3D" id="3.30.300.30">
    <property type="match status" value="1"/>
</dbReference>
<dbReference type="EMBL" id="GL833127">
    <property type="protein sequence ID" value="EGB08479.1"/>
    <property type="molecule type" value="Genomic_DNA"/>
</dbReference>
<evidence type="ECO:0000259" key="5">
    <source>
        <dbReference type="Pfam" id="PF13193"/>
    </source>
</evidence>
<evidence type="ECO:0000256" key="1">
    <source>
        <dbReference type="ARBA" id="ARBA00006432"/>
    </source>
</evidence>
<name>F0Y7R4_AURAN</name>
<dbReference type="PROSITE" id="PS00455">
    <property type="entry name" value="AMP_BINDING"/>
    <property type="match status" value="1"/>
</dbReference>
<feature type="region of interest" description="Disordered" evidence="3">
    <location>
        <begin position="896"/>
        <end position="917"/>
    </location>
</feature>
<dbReference type="SUPFAM" id="SSF56801">
    <property type="entry name" value="Acetyl-CoA synthetase-like"/>
    <property type="match status" value="1"/>
</dbReference>
<evidence type="ECO:0008006" key="8">
    <source>
        <dbReference type="Google" id="ProtNLM"/>
    </source>
</evidence>
<dbReference type="AlphaFoldDB" id="F0Y7R4"/>
<dbReference type="Gene3D" id="3.40.50.12780">
    <property type="entry name" value="N-terminal domain of ligase-like"/>
    <property type="match status" value="1"/>
</dbReference>
<dbReference type="PANTHER" id="PTHR43201">
    <property type="entry name" value="ACYL-COA SYNTHETASE"/>
    <property type="match status" value="1"/>
</dbReference>
<feature type="compositionally biased region" description="Basic and acidic residues" evidence="3">
    <location>
        <begin position="901"/>
        <end position="910"/>
    </location>
</feature>
<dbReference type="OrthoDB" id="39469at2759"/>
<evidence type="ECO:0000256" key="3">
    <source>
        <dbReference type="SAM" id="MobiDB-lite"/>
    </source>
</evidence>
<dbReference type="Proteomes" id="UP000002729">
    <property type="component" value="Unassembled WGS sequence"/>
</dbReference>
<reference evidence="6 7" key="1">
    <citation type="journal article" date="2011" name="Proc. Natl. Acad. Sci. U.S.A.">
        <title>Niche of harmful alga Aureococcus anophagefferens revealed through ecogenomics.</title>
        <authorList>
            <person name="Gobler C.J."/>
            <person name="Berry D.L."/>
            <person name="Dyhrman S.T."/>
            <person name="Wilhelm S.W."/>
            <person name="Salamov A."/>
            <person name="Lobanov A.V."/>
            <person name="Zhang Y."/>
            <person name="Collier J.L."/>
            <person name="Wurch L.L."/>
            <person name="Kustka A.B."/>
            <person name="Dill B.D."/>
            <person name="Shah M."/>
            <person name="VerBerkmoes N.C."/>
            <person name="Kuo A."/>
            <person name="Terry A."/>
            <person name="Pangilinan J."/>
            <person name="Lindquist E.A."/>
            <person name="Lucas S."/>
            <person name="Paulsen I.T."/>
            <person name="Hattenrath-Lehmann T.K."/>
            <person name="Talmage S.C."/>
            <person name="Walker E.A."/>
            <person name="Koch F."/>
            <person name="Burson A.M."/>
            <person name="Marcoval M.A."/>
            <person name="Tang Y.Z."/>
            <person name="Lecleir G.R."/>
            <person name="Coyne K.J."/>
            <person name="Berg G.M."/>
            <person name="Bertrand E.M."/>
            <person name="Saito M.A."/>
            <person name="Gladyshev V.N."/>
            <person name="Grigoriev I.V."/>
        </authorList>
    </citation>
    <scope>NUCLEOTIDE SEQUENCE [LARGE SCALE GENOMIC DNA]</scope>
    <source>
        <strain evidence="7">CCMP 1984</strain>
    </source>
</reference>
<dbReference type="InterPro" id="IPR042099">
    <property type="entry name" value="ANL_N_sf"/>
</dbReference>
<dbReference type="eggNOG" id="KOG1176">
    <property type="taxonomic scope" value="Eukaryota"/>
</dbReference>
<protein>
    <recommendedName>
        <fullName evidence="8">AMP-dependent synthetase/ligase domain-containing protein</fullName>
    </recommendedName>
</protein>
<dbReference type="GeneID" id="20224490"/>
<dbReference type="InParanoid" id="F0Y7R4"/>
<dbReference type="InterPro" id="IPR020845">
    <property type="entry name" value="AMP-binding_CS"/>
</dbReference>
<feature type="domain" description="AMP-dependent synthetase/ligase" evidence="4">
    <location>
        <begin position="50"/>
        <end position="408"/>
    </location>
</feature>
<feature type="domain" description="AMP-binding enzyme C-terminal" evidence="5">
    <location>
        <begin position="474"/>
        <end position="530"/>
    </location>
</feature>
<dbReference type="PANTHER" id="PTHR43201:SF5">
    <property type="entry name" value="MEDIUM-CHAIN ACYL-COA LIGASE ACSF2, MITOCHONDRIAL"/>
    <property type="match status" value="1"/>
</dbReference>
<organism evidence="7">
    <name type="scientific">Aureococcus anophagefferens</name>
    <name type="common">Harmful bloom alga</name>
    <dbReference type="NCBI Taxonomy" id="44056"/>
    <lineage>
        <taxon>Eukaryota</taxon>
        <taxon>Sar</taxon>
        <taxon>Stramenopiles</taxon>
        <taxon>Ochrophyta</taxon>
        <taxon>Pelagophyceae</taxon>
        <taxon>Pelagomonadales</taxon>
        <taxon>Pelagomonadaceae</taxon>
        <taxon>Aureococcus</taxon>
    </lineage>
</organism>
<dbReference type="InterPro" id="IPR045851">
    <property type="entry name" value="AMP-bd_C_sf"/>
</dbReference>
<comment type="similarity">
    <text evidence="1">Belongs to the ATP-dependent AMP-binding enzyme family.</text>
</comment>
<evidence type="ECO:0000313" key="7">
    <source>
        <dbReference type="Proteomes" id="UP000002729"/>
    </source>
</evidence>
<dbReference type="GO" id="GO:0031956">
    <property type="term" value="F:medium-chain fatty acid-CoA ligase activity"/>
    <property type="evidence" value="ECO:0007669"/>
    <property type="project" value="TreeGrafter"/>
</dbReference>
<dbReference type="KEGG" id="aaf:AURANDRAFT_63774"/>
<dbReference type="InterPro" id="IPR025110">
    <property type="entry name" value="AMP-bd_C"/>
</dbReference>